<gene>
    <name evidence="2" type="ORF">EJ03DRAFT_156833</name>
</gene>
<evidence type="ECO:0000313" key="2">
    <source>
        <dbReference type="EMBL" id="KAF2767359.1"/>
    </source>
</evidence>
<dbReference type="Proteomes" id="UP000799436">
    <property type="component" value="Unassembled WGS sequence"/>
</dbReference>
<feature type="region of interest" description="Disordered" evidence="1">
    <location>
        <begin position="1"/>
        <end position="20"/>
    </location>
</feature>
<evidence type="ECO:0000256" key="1">
    <source>
        <dbReference type="SAM" id="MobiDB-lite"/>
    </source>
</evidence>
<reference evidence="2" key="1">
    <citation type="journal article" date="2020" name="Stud. Mycol.">
        <title>101 Dothideomycetes genomes: a test case for predicting lifestyles and emergence of pathogens.</title>
        <authorList>
            <person name="Haridas S."/>
            <person name="Albert R."/>
            <person name="Binder M."/>
            <person name="Bloem J."/>
            <person name="Labutti K."/>
            <person name="Salamov A."/>
            <person name="Andreopoulos B."/>
            <person name="Baker S."/>
            <person name="Barry K."/>
            <person name="Bills G."/>
            <person name="Bluhm B."/>
            <person name="Cannon C."/>
            <person name="Castanera R."/>
            <person name="Culley D."/>
            <person name="Daum C."/>
            <person name="Ezra D."/>
            <person name="Gonzalez J."/>
            <person name="Henrissat B."/>
            <person name="Kuo A."/>
            <person name="Liang C."/>
            <person name="Lipzen A."/>
            <person name="Lutzoni F."/>
            <person name="Magnuson J."/>
            <person name="Mondo S."/>
            <person name="Nolan M."/>
            <person name="Ohm R."/>
            <person name="Pangilinan J."/>
            <person name="Park H.-J."/>
            <person name="Ramirez L."/>
            <person name="Alfaro M."/>
            <person name="Sun H."/>
            <person name="Tritt A."/>
            <person name="Yoshinaga Y."/>
            <person name="Zwiers L.-H."/>
            <person name="Turgeon B."/>
            <person name="Goodwin S."/>
            <person name="Spatafora J."/>
            <person name="Crous P."/>
            <person name="Grigoriev I."/>
        </authorList>
    </citation>
    <scope>NUCLEOTIDE SEQUENCE</scope>
    <source>
        <strain evidence="2">CBS 116005</strain>
    </source>
</reference>
<accession>A0A6G1L468</accession>
<evidence type="ECO:0000313" key="3">
    <source>
        <dbReference type="Proteomes" id="UP000799436"/>
    </source>
</evidence>
<feature type="region of interest" description="Disordered" evidence="1">
    <location>
        <begin position="163"/>
        <end position="207"/>
    </location>
</feature>
<keyword evidence="3" id="KW-1185">Reference proteome</keyword>
<feature type="compositionally biased region" description="Polar residues" evidence="1">
    <location>
        <begin position="172"/>
        <end position="182"/>
    </location>
</feature>
<dbReference type="AlphaFoldDB" id="A0A6G1L468"/>
<sequence length="321" mass="35106">MQNSTMRDVQPHHGGDAEVAADDDDSLFMELVDYYRRALGGRTKPPKTACFTFPFASYPFHHLLRCGHSVVAPQIWECGSNCKVGGTGKDFATGMRFRCPHPKCLAHDRARLERSTGPLRVLDKHVMSRLCKLSRVEGADPAADRAKLDQEEESVLECMNTMEVSKDDSRSASRPNSQNAAVTSGDRDCGADQSINADDGGEQRAPSGIEEEALNSLKIRMNNRLHVENLVAANSSREVARLRVDGAEKLRQGAAPLLNQNLVKKLRRLPGARSSNVIPLGGRHGPASRNSALLPLPQEKDGDVYPHSYNNPGVRDEHGPG</sequence>
<proteinExistence type="predicted"/>
<dbReference type="EMBL" id="ML995857">
    <property type="protein sequence ID" value="KAF2767359.1"/>
    <property type="molecule type" value="Genomic_DNA"/>
</dbReference>
<name>A0A6G1L468_9PEZI</name>
<organism evidence="2 3">
    <name type="scientific">Teratosphaeria nubilosa</name>
    <dbReference type="NCBI Taxonomy" id="161662"/>
    <lineage>
        <taxon>Eukaryota</taxon>
        <taxon>Fungi</taxon>
        <taxon>Dikarya</taxon>
        <taxon>Ascomycota</taxon>
        <taxon>Pezizomycotina</taxon>
        <taxon>Dothideomycetes</taxon>
        <taxon>Dothideomycetidae</taxon>
        <taxon>Mycosphaerellales</taxon>
        <taxon>Teratosphaeriaceae</taxon>
        <taxon>Teratosphaeria</taxon>
    </lineage>
</organism>
<protein>
    <submittedName>
        <fullName evidence="2">Uncharacterized protein</fullName>
    </submittedName>
</protein>
<feature type="region of interest" description="Disordered" evidence="1">
    <location>
        <begin position="274"/>
        <end position="321"/>
    </location>
</feature>